<feature type="transmembrane region" description="Helical" evidence="1">
    <location>
        <begin position="27"/>
        <end position="45"/>
    </location>
</feature>
<sequence length="362" mass="40923">MIKVTNLLINLFKWYIEGLRQPSLNSIARLILIWSLTALAAISASVNFETDWLNVSLSSGNNSSLFFMFLVVCSLFMLAYSEYRDRQLANDSLLFKIRHMGLIDHGIDDVENYFSKSLKRFKPQAFNMEFGNSHKTTDLEALNSQLAKIARIPEALNERGSSLNNANKHIVYSGVAPVPMIAAAGHAVSNMQNVHVADWNRQDKKWHFSTDLDDNENVKCESTTPNGVEESVCLIIELSLPISVDKIRSDFPKSDCFKVFWQDDNPRYDKLCSVDKQNRIVGEIIHFINSEILPQKTGLKEIKLFVAAQASFIFRLGSALNQGHLPKITFYHYNPDHKDLNHPWGVSFNGGVKGYKLAHTGI</sequence>
<evidence type="ECO:0000313" key="3">
    <source>
        <dbReference type="EMBL" id="MER2493094.1"/>
    </source>
</evidence>
<proteinExistence type="predicted"/>
<protein>
    <submittedName>
        <fullName evidence="3">SAVED domain-containing protein</fullName>
    </submittedName>
</protein>
<gene>
    <name evidence="3" type="ORF">ABS311_14515</name>
</gene>
<dbReference type="NCBIfam" id="NF033611">
    <property type="entry name" value="SAVED"/>
    <property type="match status" value="1"/>
</dbReference>
<keyword evidence="4" id="KW-1185">Reference proteome</keyword>
<dbReference type="Pfam" id="PF18145">
    <property type="entry name" value="SAVED"/>
    <property type="match status" value="1"/>
</dbReference>
<feature type="domain" description="SMODS-associated and fused to various effectors" evidence="2">
    <location>
        <begin position="158"/>
        <end position="346"/>
    </location>
</feature>
<evidence type="ECO:0000259" key="2">
    <source>
        <dbReference type="Pfam" id="PF18145"/>
    </source>
</evidence>
<feature type="transmembrane region" description="Helical" evidence="1">
    <location>
        <begin position="65"/>
        <end position="83"/>
    </location>
</feature>
<organism evidence="3 4">
    <name type="scientific">Catenovulum sediminis</name>
    <dbReference type="NCBI Taxonomy" id="1740262"/>
    <lineage>
        <taxon>Bacteria</taxon>
        <taxon>Pseudomonadati</taxon>
        <taxon>Pseudomonadota</taxon>
        <taxon>Gammaproteobacteria</taxon>
        <taxon>Alteromonadales</taxon>
        <taxon>Alteromonadaceae</taxon>
        <taxon>Catenovulum</taxon>
    </lineage>
</organism>
<accession>A0ABV1RJP2</accession>
<keyword evidence="1" id="KW-0472">Membrane</keyword>
<dbReference type="RefSeq" id="WP_350402444.1">
    <property type="nucleotide sequence ID" value="NZ_JBELOE010000244.1"/>
</dbReference>
<dbReference type="InterPro" id="IPR040836">
    <property type="entry name" value="SAVED"/>
</dbReference>
<keyword evidence="1" id="KW-1133">Transmembrane helix</keyword>
<dbReference type="EMBL" id="JBELOE010000244">
    <property type="protein sequence ID" value="MER2493094.1"/>
    <property type="molecule type" value="Genomic_DNA"/>
</dbReference>
<keyword evidence="1" id="KW-0812">Transmembrane</keyword>
<evidence type="ECO:0000313" key="4">
    <source>
        <dbReference type="Proteomes" id="UP001467690"/>
    </source>
</evidence>
<dbReference type="Proteomes" id="UP001467690">
    <property type="component" value="Unassembled WGS sequence"/>
</dbReference>
<evidence type="ECO:0000256" key="1">
    <source>
        <dbReference type="SAM" id="Phobius"/>
    </source>
</evidence>
<reference evidence="3 4" key="1">
    <citation type="submission" date="2024-06" db="EMBL/GenBank/DDBJ databases">
        <authorList>
            <person name="Chen R.Y."/>
        </authorList>
    </citation>
    <scope>NUCLEOTIDE SEQUENCE [LARGE SCALE GENOMIC DNA]</scope>
    <source>
        <strain evidence="3 4">D2</strain>
    </source>
</reference>
<comment type="caution">
    <text evidence="3">The sequence shown here is derived from an EMBL/GenBank/DDBJ whole genome shotgun (WGS) entry which is preliminary data.</text>
</comment>
<name>A0ABV1RJP2_9ALTE</name>